<dbReference type="InParanoid" id="A0A673B837"/>
<dbReference type="OrthoDB" id="9948726at2759"/>
<gene>
    <name evidence="4" type="primary">bcl2l14</name>
</gene>
<dbReference type="PANTHER" id="PTHR14965">
    <property type="entry name" value="SI:CH73-248E21.1"/>
    <property type="match status" value="1"/>
</dbReference>
<reference evidence="4" key="2">
    <citation type="submission" date="2025-08" db="UniProtKB">
        <authorList>
            <consortium name="Ensembl"/>
        </authorList>
    </citation>
    <scope>IDENTIFICATION</scope>
</reference>
<feature type="compositionally biased region" description="Basic and acidic residues" evidence="3">
    <location>
        <begin position="1"/>
        <end position="10"/>
    </location>
</feature>
<organism evidence="4 5">
    <name type="scientific">Sphaeramia orbicularis</name>
    <name type="common">orbiculate cardinalfish</name>
    <dbReference type="NCBI Taxonomy" id="375764"/>
    <lineage>
        <taxon>Eukaryota</taxon>
        <taxon>Metazoa</taxon>
        <taxon>Chordata</taxon>
        <taxon>Craniata</taxon>
        <taxon>Vertebrata</taxon>
        <taxon>Euteleostomi</taxon>
        <taxon>Actinopterygii</taxon>
        <taxon>Neopterygii</taxon>
        <taxon>Teleostei</taxon>
        <taxon>Neoteleostei</taxon>
        <taxon>Acanthomorphata</taxon>
        <taxon>Gobiaria</taxon>
        <taxon>Kurtiformes</taxon>
        <taxon>Apogonoidei</taxon>
        <taxon>Apogonidae</taxon>
        <taxon>Apogoninae</taxon>
        <taxon>Sphaeramia</taxon>
    </lineage>
</organism>
<dbReference type="GO" id="GO:0006915">
    <property type="term" value="P:apoptotic process"/>
    <property type="evidence" value="ECO:0007669"/>
    <property type="project" value="UniProtKB-KW"/>
</dbReference>
<evidence type="ECO:0000256" key="1">
    <source>
        <dbReference type="ARBA" id="ARBA00022553"/>
    </source>
</evidence>
<evidence type="ECO:0000256" key="3">
    <source>
        <dbReference type="SAM" id="MobiDB-lite"/>
    </source>
</evidence>
<reference evidence="4" key="1">
    <citation type="submission" date="2019-06" db="EMBL/GenBank/DDBJ databases">
        <authorList>
            <consortium name="Wellcome Sanger Institute Data Sharing"/>
        </authorList>
    </citation>
    <scope>NUCLEOTIDE SEQUENCE [LARGE SCALE GENOMIC DNA]</scope>
</reference>
<dbReference type="Proteomes" id="UP000472271">
    <property type="component" value="Chromosome 12"/>
</dbReference>
<dbReference type="Ensembl" id="ENSSORT00005037728.1">
    <property type="protein sequence ID" value="ENSSORP00005036762.1"/>
    <property type="gene ID" value="ENSSORG00005017311.1"/>
</dbReference>
<proteinExistence type="predicted"/>
<evidence type="ECO:0000313" key="4">
    <source>
        <dbReference type="Ensembl" id="ENSSORP00005036762.1"/>
    </source>
</evidence>
<dbReference type="RefSeq" id="XP_030006339.1">
    <property type="nucleotide sequence ID" value="XM_030150479.1"/>
</dbReference>
<keyword evidence="2" id="KW-0053">Apoptosis</keyword>
<dbReference type="GeneID" id="115430458"/>
<keyword evidence="5" id="KW-1185">Reference proteome</keyword>
<dbReference type="GO" id="GO:2001236">
    <property type="term" value="P:regulation of extrinsic apoptotic signaling pathway"/>
    <property type="evidence" value="ECO:0007669"/>
    <property type="project" value="TreeGrafter"/>
</dbReference>
<accession>A0A673B837</accession>
<feature type="region of interest" description="Disordered" evidence="3">
    <location>
        <begin position="1"/>
        <end position="99"/>
    </location>
</feature>
<dbReference type="AlphaFoldDB" id="A0A673B837"/>
<dbReference type="InterPro" id="IPR036834">
    <property type="entry name" value="Bcl-2-like_sf"/>
</dbReference>
<evidence type="ECO:0008006" key="6">
    <source>
        <dbReference type="Google" id="ProtNLM"/>
    </source>
</evidence>
<dbReference type="PANTHER" id="PTHR14965:SF1">
    <property type="entry name" value="APOPTOSIS FACILITATOR BCL-2-LIKE PROTEIN 14"/>
    <property type="match status" value="1"/>
</dbReference>
<dbReference type="SUPFAM" id="SSF56854">
    <property type="entry name" value="Bcl-2 inhibitors of programmed cell death"/>
    <property type="match status" value="1"/>
</dbReference>
<protein>
    <recommendedName>
        <fullName evidence="6">Apoptosis facilitator Bcl-2-like protein 14</fullName>
    </recommendedName>
</protein>
<evidence type="ECO:0000313" key="5">
    <source>
        <dbReference type="Proteomes" id="UP000472271"/>
    </source>
</evidence>
<sequence>MENGHVEIHEPFSGCNGFSSNTDCDAKPTDLSDPESTEDTVEFKILMAYAKRRRQGEDTELTTKGSPDTLNGNQDSHGTPSPQTPDKTEEVTEKKKKKKRGLKRLSKICTCFKPQIKEDEPYRRSDNRHDVEDRCLGEDKTEQQLEAVANRLTKISDGIPFVHPEVEADAPNDDVEKVIGLLLRDAGDKLNERDLKDAAQLLVNYSFFEKVVMTFLQTLGLWTSNTEGLGPKTSAKRQFAVTCEVTRRLSVLQTLPTNRLLGHGARYLQTHYSSWAEQQGGYDTVFDSEDEDDVQ</sequence>
<feature type="compositionally biased region" description="Polar residues" evidence="3">
    <location>
        <begin position="62"/>
        <end position="85"/>
    </location>
</feature>
<keyword evidence="1" id="KW-0597">Phosphoprotein</keyword>
<reference evidence="4" key="3">
    <citation type="submission" date="2025-09" db="UniProtKB">
        <authorList>
            <consortium name="Ensembl"/>
        </authorList>
    </citation>
    <scope>IDENTIFICATION</scope>
</reference>
<name>A0A673B837_9TELE</name>
<evidence type="ECO:0000256" key="2">
    <source>
        <dbReference type="ARBA" id="ARBA00022703"/>
    </source>
</evidence>